<dbReference type="RefSeq" id="XP_041162304.1">
    <property type="nucleotide sequence ID" value="XM_041299951.1"/>
</dbReference>
<evidence type="ECO:0000256" key="2">
    <source>
        <dbReference type="SAM" id="SignalP"/>
    </source>
</evidence>
<evidence type="ECO:0000313" key="4">
    <source>
        <dbReference type="Proteomes" id="UP000719766"/>
    </source>
</evidence>
<feature type="signal peptide" evidence="2">
    <location>
        <begin position="1"/>
        <end position="19"/>
    </location>
</feature>
<dbReference type="EMBL" id="JABBWE010000017">
    <property type="protein sequence ID" value="KAG1797033.1"/>
    <property type="molecule type" value="Genomic_DNA"/>
</dbReference>
<dbReference type="AlphaFoldDB" id="A0A9P7DKG1"/>
<feature type="region of interest" description="Disordered" evidence="1">
    <location>
        <begin position="36"/>
        <end position="68"/>
    </location>
</feature>
<keyword evidence="2" id="KW-0732">Signal</keyword>
<feature type="region of interest" description="Disordered" evidence="1">
    <location>
        <begin position="116"/>
        <end position="144"/>
    </location>
</feature>
<evidence type="ECO:0000313" key="3">
    <source>
        <dbReference type="EMBL" id="KAG1797033.1"/>
    </source>
</evidence>
<feature type="compositionally biased region" description="Polar residues" evidence="1">
    <location>
        <begin position="39"/>
        <end position="50"/>
    </location>
</feature>
<sequence length="144" mass="15802">MALCVQAAVQLALSRVACQWQHYCCNNEQDTEAPAGLVSRNTAAGPSTESGGKISKVKTKKKASPTTRKVKATDDYFPYYLSGNDVSEAETTKIKPAPNRRKPNIKPMIMAHIYAAPESSNRKMRMPKEKPPDIPKVKTKAEAP</sequence>
<organism evidence="3 4">
    <name type="scientific">Suillus plorans</name>
    <dbReference type="NCBI Taxonomy" id="116603"/>
    <lineage>
        <taxon>Eukaryota</taxon>
        <taxon>Fungi</taxon>
        <taxon>Dikarya</taxon>
        <taxon>Basidiomycota</taxon>
        <taxon>Agaricomycotina</taxon>
        <taxon>Agaricomycetes</taxon>
        <taxon>Agaricomycetidae</taxon>
        <taxon>Boletales</taxon>
        <taxon>Suillineae</taxon>
        <taxon>Suillaceae</taxon>
        <taxon>Suillus</taxon>
    </lineage>
</organism>
<dbReference type="Proteomes" id="UP000719766">
    <property type="component" value="Unassembled WGS sequence"/>
</dbReference>
<feature type="compositionally biased region" description="Basic and acidic residues" evidence="1">
    <location>
        <begin position="126"/>
        <end position="144"/>
    </location>
</feature>
<gene>
    <name evidence="3" type="ORF">HD556DRAFT_1306732</name>
</gene>
<keyword evidence="4" id="KW-1185">Reference proteome</keyword>
<feature type="chain" id="PRO_5040375026" evidence="2">
    <location>
        <begin position="20"/>
        <end position="144"/>
    </location>
</feature>
<reference evidence="3" key="1">
    <citation type="journal article" date="2020" name="New Phytol.">
        <title>Comparative genomics reveals dynamic genome evolution in host specialist ectomycorrhizal fungi.</title>
        <authorList>
            <person name="Lofgren L.A."/>
            <person name="Nguyen N.H."/>
            <person name="Vilgalys R."/>
            <person name="Ruytinx J."/>
            <person name="Liao H.L."/>
            <person name="Branco S."/>
            <person name="Kuo A."/>
            <person name="LaButti K."/>
            <person name="Lipzen A."/>
            <person name="Andreopoulos W."/>
            <person name="Pangilinan J."/>
            <person name="Riley R."/>
            <person name="Hundley H."/>
            <person name="Na H."/>
            <person name="Barry K."/>
            <person name="Grigoriev I.V."/>
            <person name="Stajich J.E."/>
            <person name="Kennedy P.G."/>
        </authorList>
    </citation>
    <scope>NUCLEOTIDE SEQUENCE</scope>
    <source>
        <strain evidence="3">S12</strain>
    </source>
</reference>
<proteinExistence type="predicted"/>
<protein>
    <submittedName>
        <fullName evidence="3">Uncharacterized protein</fullName>
    </submittedName>
</protein>
<comment type="caution">
    <text evidence="3">The sequence shown here is derived from an EMBL/GenBank/DDBJ whole genome shotgun (WGS) entry which is preliminary data.</text>
</comment>
<evidence type="ECO:0000256" key="1">
    <source>
        <dbReference type="SAM" id="MobiDB-lite"/>
    </source>
</evidence>
<accession>A0A9P7DKG1</accession>
<dbReference type="GeneID" id="64593715"/>
<name>A0A9P7DKG1_9AGAM</name>